<dbReference type="STRING" id="9785.ENSLAFP00000004862"/>
<feature type="region of interest" description="Disordered" evidence="1">
    <location>
        <begin position="579"/>
        <end position="639"/>
    </location>
</feature>
<feature type="compositionally biased region" description="Basic residues" evidence="1">
    <location>
        <begin position="170"/>
        <end position="181"/>
    </location>
</feature>
<dbReference type="PANTHER" id="PTHR12505">
    <property type="entry name" value="PHD FINGER TRANSCRIPTION FACTOR"/>
    <property type="match status" value="1"/>
</dbReference>
<dbReference type="InterPro" id="IPR047411">
    <property type="entry name" value="Tudor_BAHCC1"/>
</dbReference>
<evidence type="ECO:0008006" key="6">
    <source>
        <dbReference type="Google" id="ProtNLM"/>
    </source>
</evidence>
<feature type="region of interest" description="Disordered" evidence="1">
    <location>
        <begin position="144"/>
        <end position="282"/>
    </location>
</feature>
<feature type="domain" description="TNRC18/BAHCC1-like SH3" evidence="3">
    <location>
        <begin position="436"/>
        <end position="492"/>
    </location>
</feature>
<feature type="compositionally biased region" description="Low complexity" evidence="1">
    <location>
        <begin position="298"/>
        <end position="308"/>
    </location>
</feature>
<proteinExistence type="predicted"/>
<evidence type="ECO:0000313" key="4">
    <source>
        <dbReference type="Ensembl" id="ENSLAFP00000004862.4"/>
    </source>
</evidence>
<dbReference type="InterPro" id="IPR052429">
    <property type="entry name" value="BAH_domain_protein"/>
</dbReference>
<dbReference type="CDD" id="cd20470">
    <property type="entry name" value="Tudor_BAHCC1"/>
    <property type="match status" value="1"/>
</dbReference>
<feature type="compositionally biased region" description="Basic residues" evidence="1">
    <location>
        <begin position="44"/>
        <end position="58"/>
    </location>
</feature>
<protein>
    <recommendedName>
        <fullName evidence="6">BAH domain and coiled-coil containing 1</fullName>
    </recommendedName>
</protein>
<evidence type="ECO:0000259" key="3">
    <source>
        <dbReference type="Pfam" id="PF24912"/>
    </source>
</evidence>
<keyword evidence="5" id="KW-1185">Reference proteome</keyword>
<dbReference type="InParanoid" id="G3SWX5"/>
<feature type="domain" description="BAHCC1-like Tudor" evidence="2">
    <location>
        <begin position="497"/>
        <end position="564"/>
    </location>
</feature>
<feature type="compositionally biased region" description="Basic and acidic residues" evidence="1">
    <location>
        <begin position="23"/>
        <end position="41"/>
    </location>
</feature>
<reference evidence="4" key="3">
    <citation type="submission" date="2025-09" db="UniProtKB">
        <authorList>
            <consortium name="Ensembl"/>
        </authorList>
    </citation>
    <scope>IDENTIFICATION</scope>
    <source>
        <strain evidence="4">Isolate ISIS603380</strain>
    </source>
</reference>
<evidence type="ECO:0000256" key="1">
    <source>
        <dbReference type="SAM" id="MobiDB-lite"/>
    </source>
</evidence>
<dbReference type="eggNOG" id="KOG1886">
    <property type="taxonomic scope" value="Eukaryota"/>
</dbReference>
<dbReference type="Ensembl" id="ENSLAFT00000005801.4">
    <property type="protein sequence ID" value="ENSLAFP00000004862.4"/>
    <property type="gene ID" value="ENSLAFG00000005800.4"/>
</dbReference>
<dbReference type="OMA" id="HTHAPRC"/>
<dbReference type="Proteomes" id="UP000007646">
    <property type="component" value="Unassembled WGS sequence"/>
</dbReference>
<dbReference type="Pfam" id="PF24912">
    <property type="entry name" value="SH3_TNRC18"/>
    <property type="match status" value="1"/>
</dbReference>
<dbReference type="AlphaFoldDB" id="G3SWX5"/>
<reference evidence="4 5" key="1">
    <citation type="submission" date="2009-06" db="EMBL/GenBank/DDBJ databases">
        <title>The Genome Sequence of Loxodonta africana (African elephant).</title>
        <authorList>
            <person name="Di Palma F."/>
            <person name="Heiman D."/>
            <person name="Young S."/>
            <person name="Johnson J."/>
            <person name="Lander E.S."/>
            <person name="Lindblad-Toh K."/>
        </authorList>
    </citation>
    <scope>NUCLEOTIDE SEQUENCE [LARGE SCALE GENOMIC DNA]</scope>
    <source>
        <strain evidence="4 5">Isolate ISIS603380</strain>
    </source>
</reference>
<dbReference type="InterPro" id="IPR048924">
    <property type="entry name" value="BAHCC1-like_Tudor"/>
</dbReference>
<dbReference type="HOGENOM" id="CLU_301999_0_0_1"/>
<feature type="compositionally biased region" description="Polar residues" evidence="1">
    <location>
        <begin position="184"/>
        <end position="197"/>
    </location>
</feature>
<feature type="compositionally biased region" description="Basic residues" evidence="1">
    <location>
        <begin position="316"/>
        <end position="326"/>
    </location>
</feature>
<dbReference type="PANTHER" id="PTHR12505:SF22">
    <property type="entry name" value="BAH AND COILED-COIL DOMAIN-CONTAINING PROTEIN 1"/>
    <property type="match status" value="1"/>
</dbReference>
<evidence type="ECO:0000313" key="5">
    <source>
        <dbReference type="Proteomes" id="UP000007646"/>
    </source>
</evidence>
<organism evidence="4 5">
    <name type="scientific">Loxodonta africana</name>
    <name type="common">African elephant</name>
    <dbReference type="NCBI Taxonomy" id="9785"/>
    <lineage>
        <taxon>Eukaryota</taxon>
        <taxon>Metazoa</taxon>
        <taxon>Chordata</taxon>
        <taxon>Craniata</taxon>
        <taxon>Vertebrata</taxon>
        <taxon>Euteleostomi</taxon>
        <taxon>Mammalia</taxon>
        <taxon>Eutheria</taxon>
        <taxon>Afrotheria</taxon>
        <taxon>Proboscidea</taxon>
        <taxon>Elephantidae</taxon>
        <taxon>Loxodonta</taxon>
    </lineage>
</organism>
<dbReference type="Pfam" id="PF21744">
    <property type="entry name" value="BAHCC1-like_Tudor"/>
    <property type="match status" value="1"/>
</dbReference>
<feature type="region of interest" description="Disordered" evidence="1">
    <location>
        <begin position="298"/>
        <end position="341"/>
    </location>
</feature>
<dbReference type="Gene3D" id="2.30.30.140">
    <property type="match status" value="1"/>
</dbReference>
<name>G3SWX5_LOXAF</name>
<sequence length="989" mass="105640">MDTQEVEMRVQLAELQRRYKEKQRELARLQRRHDHERDDSSRSPARRGPGRPRKRKHSSCLPTLHPGGQLPRSDGKKVKAVRTSLSLLCAELRGTGEPPEKRSRLDRGVYVGLQATPAEKVQCKRNGPQGKLAAKVAHKVAQLKPKVKSKGLSTGLSPFRRKEAAPAGCIRKKLSRAKSAKVSRATQPSQPEGNSSRDPPKFLGKLAGATGHEAGSGSDSEDDKGLLGAEALPKEPGLALHGGTGVAVLGPSPSSVVKMEANQKAKKKKERQGLLGRACRLSSPESEVKIKRRAVKAKVGAKLEQAPGRRPPGAPGKKKAKGKAKGSLRAETGAPTTRDALFGPTRAFTCHEEGSKLATQRKNGALSITLSPRNAKAILGKGRKLGKGKGRAVSRLLESFTVEDDFEFDDNSSFSSGPLSAEQSAALARSCVIHEEDLQDGLPVLIPKEDSLLYAGSVRTLQPPDIYSIVIEGERGNRQRIYSLEQLLQEAVLDVRPQSSRYLPPGTRVCAYWSQKSRCLYPGNVVRGASSDEEEDLDSVVVEFDDGDTGHIAVSNIRLLPPDFKIQCTEPSPALLVSSSCRRSKKASSEAPPPSETPAPSLSPKVHDGPEVSKTPGKKSIGKGKADLLTSGAKPPTGAAEHFLGRRASPLLSWSAVSQTKRKAAAAKGPGALQNLFQLNGSTKKLRTRETLFPVHSVATPVFGNGFRAASFSSLASSYAPFGGGAGPGLPGGAHKLLRAKKAEAEKGGRRRTGSEFLVKLDHEGVTSPKNKTCKALLMGAKELAPKLGRPLPTPSYTHPALMGKDKKGRAPVHPLPMGLALRKYTAGQAEYPLPCDSDCPSSYSDEDEDGPGLAASVPSRFLTRLSAENEDSSYSSDDEDPALLLQTCLTHPVPTLLAQPDTLRGGGPHAHTQRCFLSRASVAGGGAGAGPSGSKSKLKRKEALSFPKAKELSRRQRLPSVENRPKISAFLPARQLWKWSGNPTQVGG</sequence>
<feature type="region of interest" description="Disordered" evidence="1">
    <location>
        <begin position="927"/>
        <end position="961"/>
    </location>
</feature>
<reference evidence="4" key="2">
    <citation type="submission" date="2025-08" db="UniProtKB">
        <authorList>
            <consortium name="Ensembl"/>
        </authorList>
    </citation>
    <scope>IDENTIFICATION</scope>
    <source>
        <strain evidence="4">Isolate ISIS603380</strain>
    </source>
</reference>
<evidence type="ECO:0000259" key="2">
    <source>
        <dbReference type="Pfam" id="PF21744"/>
    </source>
</evidence>
<dbReference type="GeneTree" id="ENSGT00940000160116"/>
<feature type="region of interest" description="Disordered" evidence="1">
    <location>
        <begin position="23"/>
        <end position="78"/>
    </location>
</feature>
<accession>G3SWX5</accession>
<dbReference type="InterPro" id="IPR056841">
    <property type="entry name" value="TNRC18_BAHCC1-like_SH3"/>
</dbReference>